<proteinExistence type="predicted"/>
<dbReference type="EMBL" id="JAPTYD010000018">
    <property type="protein sequence ID" value="MCZ0962543.1"/>
    <property type="molecule type" value="Genomic_DNA"/>
</dbReference>
<accession>A0ABT4J881</accession>
<dbReference type="RefSeq" id="WP_268942580.1">
    <property type="nucleotide sequence ID" value="NZ_JAPTYD010000018.1"/>
</dbReference>
<evidence type="ECO:0000313" key="2">
    <source>
        <dbReference type="Proteomes" id="UP001149822"/>
    </source>
</evidence>
<sequence length="41" mass="4619">MSAMSRPAAEYEPDEKARRVHDARFAAFQKLQAALKDARNA</sequence>
<name>A0ABT4J881_9RHOB</name>
<protein>
    <submittedName>
        <fullName evidence="1">Uncharacterized protein</fullName>
    </submittedName>
</protein>
<keyword evidence="2" id="KW-1185">Reference proteome</keyword>
<gene>
    <name evidence="1" type="ORF">OU682_13030</name>
</gene>
<evidence type="ECO:0000313" key="1">
    <source>
        <dbReference type="EMBL" id="MCZ0962543.1"/>
    </source>
</evidence>
<dbReference type="Proteomes" id="UP001149822">
    <property type="component" value="Unassembled WGS sequence"/>
</dbReference>
<reference evidence="1" key="1">
    <citation type="submission" date="2022-12" db="EMBL/GenBank/DDBJ databases">
        <title>Paracoccus sp. EF6 isolated from a lake water.</title>
        <authorList>
            <person name="Liu H."/>
        </authorList>
    </citation>
    <scope>NUCLEOTIDE SEQUENCE</scope>
    <source>
        <strain evidence="1">EF6</strain>
    </source>
</reference>
<comment type="caution">
    <text evidence="1">The sequence shown here is derived from an EMBL/GenBank/DDBJ whole genome shotgun (WGS) entry which is preliminary data.</text>
</comment>
<organism evidence="1 2">
    <name type="scientific">Paracoccus benzoatiresistens</name>
    <dbReference type="NCBI Taxonomy" id="2997341"/>
    <lineage>
        <taxon>Bacteria</taxon>
        <taxon>Pseudomonadati</taxon>
        <taxon>Pseudomonadota</taxon>
        <taxon>Alphaproteobacteria</taxon>
        <taxon>Rhodobacterales</taxon>
        <taxon>Paracoccaceae</taxon>
        <taxon>Paracoccus</taxon>
    </lineage>
</organism>